<keyword evidence="1" id="KW-0472">Membrane</keyword>
<feature type="domain" description="DUF6688" evidence="3">
    <location>
        <begin position="297"/>
        <end position="407"/>
    </location>
</feature>
<protein>
    <submittedName>
        <fullName evidence="4">Uncharacterized protein</fullName>
    </submittedName>
</protein>
<feature type="transmembrane region" description="Helical" evidence="1">
    <location>
        <begin position="246"/>
        <end position="267"/>
    </location>
</feature>
<organism evidence="4 5">
    <name type="scientific">Clostridium putrefaciens</name>
    <dbReference type="NCBI Taxonomy" id="99675"/>
    <lineage>
        <taxon>Bacteria</taxon>
        <taxon>Bacillati</taxon>
        <taxon>Bacillota</taxon>
        <taxon>Clostridia</taxon>
        <taxon>Eubacteriales</taxon>
        <taxon>Clostridiaceae</taxon>
        <taxon>Clostridium</taxon>
    </lineage>
</organism>
<feature type="transmembrane region" description="Helical" evidence="1">
    <location>
        <begin position="135"/>
        <end position="153"/>
    </location>
</feature>
<keyword evidence="1" id="KW-1133">Transmembrane helix</keyword>
<feature type="transmembrane region" description="Helical" evidence="1">
    <location>
        <begin position="94"/>
        <end position="115"/>
    </location>
</feature>
<evidence type="ECO:0000313" key="5">
    <source>
        <dbReference type="Proteomes" id="UP000254664"/>
    </source>
</evidence>
<evidence type="ECO:0000256" key="1">
    <source>
        <dbReference type="SAM" id="Phobius"/>
    </source>
</evidence>
<accession>A0A381J5F6</accession>
<dbReference type="Proteomes" id="UP000254664">
    <property type="component" value="Unassembled WGS sequence"/>
</dbReference>
<gene>
    <name evidence="4" type="ORF">NCTC9836_00516</name>
</gene>
<feature type="transmembrane region" description="Helical" evidence="1">
    <location>
        <begin position="165"/>
        <end position="188"/>
    </location>
</feature>
<proteinExistence type="predicted"/>
<dbReference type="AlphaFoldDB" id="A0A381J5F6"/>
<reference evidence="4 5" key="1">
    <citation type="submission" date="2018-06" db="EMBL/GenBank/DDBJ databases">
        <authorList>
            <consortium name="Pathogen Informatics"/>
            <person name="Doyle S."/>
        </authorList>
    </citation>
    <scope>NUCLEOTIDE SEQUENCE [LARGE SCALE GENOMIC DNA]</scope>
    <source>
        <strain evidence="4 5">NCTC9836</strain>
    </source>
</reference>
<keyword evidence="1" id="KW-0812">Transmembrane</keyword>
<sequence length="419" mass="48359">MKTIFKKTSEYFYKSPILTTLMFSFIGSFFLGIILWIIGIIKDSSNFYYSDIFKVQLLIFIFMLVIVLTIENMVFLFIKPKTEEEEKAIKRWEVVAMVIGAAFSFLCIALTNIVFYDWNMQLYNNEMHTPISTKTFLTVGVIVLVAAVGYIILRFFPITKLPPLFAVFCISALYLGMAECILWCVQIFNISDTNMVLLCLFPFNGILIAIRTIRDVVYKKTYESKNTSHKLRHIVMLLNNASNWPWIAFITAIPLLGIIVAVLILFGQEPDSLIKAWTQTANWNMSQKIAPQNIIRDEHYLCTVAAGGHGTIVKPLRTGKRHGHRVIVNRQLCIANAFEQLLQERTPNFHHFVRATYDKIGYPIARHIQSPYVADAIYFIMKPLEWIFIFSLYLFDTKPENRIAVQYPHSAPPIFYNVK</sequence>
<keyword evidence="5" id="KW-1185">Reference proteome</keyword>
<dbReference type="EMBL" id="UFWZ01000001">
    <property type="protein sequence ID" value="SUY45934.1"/>
    <property type="molecule type" value="Genomic_DNA"/>
</dbReference>
<dbReference type="InterPro" id="IPR056491">
    <property type="entry name" value="DUF6688_C"/>
</dbReference>
<feature type="domain" description="DUF6688" evidence="2">
    <location>
        <begin position="57"/>
        <end position="294"/>
    </location>
</feature>
<evidence type="ECO:0000259" key="3">
    <source>
        <dbReference type="Pfam" id="PF23543"/>
    </source>
</evidence>
<dbReference type="Pfam" id="PF23543">
    <property type="entry name" value="DUF6688_C"/>
    <property type="match status" value="1"/>
</dbReference>
<feature type="transmembrane region" description="Helical" evidence="1">
    <location>
        <begin position="21"/>
        <end position="41"/>
    </location>
</feature>
<feature type="transmembrane region" description="Helical" evidence="1">
    <location>
        <begin position="53"/>
        <end position="78"/>
    </location>
</feature>
<evidence type="ECO:0000313" key="4">
    <source>
        <dbReference type="EMBL" id="SUY45934.1"/>
    </source>
</evidence>
<name>A0A381J5F6_9CLOT</name>
<evidence type="ECO:0000259" key="2">
    <source>
        <dbReference type="Pfam" id="PF20394"/>
    </source>
</evidence>
<dbReference type="RefSeq" id="WP_115640334.1">
    <property type="nucleotide sequence ID" value="NZ_UFWZ01000001.1"/>
</dbReference>
<dbReference type="InterPro" id="IPR046510">
    <property type="entry name" value="DUF6688_N"/>
</dbReference>
<dbReference type="Pfam" id="PF20394">
    <property type="entry name" value="DUF6688"/>
    <property type="match status" value="1"/>
</dbReference>
<dbReference type="OrthoDB" id="748630at2"/>